<protein>
    <submittedName>
        <fullName evidence="5">Winged helix-turn-helix transcriptional regulator</fullName>
    </submittedName>
</protein>
<dbReference type="PANTHER" id="PTHR33154">
    <property type="entry name" value="TRANSCRIPTIONAL REGULATOR, ARSR FAMILY"/>
    <property type="match status" value="1"/>
</dbReference>
<dbReference type="InterPro" id="IPR011991">
    <property type="entry name" value="ArsR-like_HTH"/>
</dbReference>
<keyword evidence="3" id="KW-0804">Transcription</keyword>
<keyword evidence="2" id="KW-0238">DNA-binding</keyword>
<dbReference type="AlphaFoldDB" id="A0A851GLJ3"/>
<dbReference type="CDD" id="cd00090">
    <property type="entry name" value="HTH_ARSR"/>
    <property type="match status" value="1"/>
</dbReference>
<dbReference type="NCBIfam" id="NF033788">
    <property type="entry name" value="HTH_metalloreg"/>
    <property type="match status" value="1"/>
</dbReference>
<dbReference type="PROSITE" id="PS50987">
    <property type="entry name" value="HTH_ARSR_2"/>
    <property type="match status" value="1"/>
</dbReference>
<reference evidence="5 6" key="1">
    <citation type="submission" date="2020-07" db="EMBL/GenBank/DDBJ databases">
        <title>Roseicoccus Jingziensis gen. nov., sp. nov., isolated from coastal seawater.</title>
        <authorList>
            <person name="Feng X."/>
        </authorList>
    </citation>
    <scope>NUCLEOTIDE SEQUENCE [LARGE SCALE GENOMIC DNA]</scope>
    <source>
        <strain evidence="5 6">N1E253</strain>
    </source>
</reference>
<dbReference type="RefSeq" id="WP_178933499.1">
    <property type="nucleotide sequence ID" value="NZ_JACBAZ010000005.1"/>
</dbReference>
<evidence type="ECO:0000256" key="3">
    <source>
        <dbReference type="ARBA" id="ARBA00023163"/>
    </source>
</evidence>
<name>A0A851GLJ3_9BACT</name>
<organism evidence="5 6">
    <name type="scientific">Oceaniferula marina</name>
    <dbReference type="NCBI Taxonomy" id="2748318"/>
    <lineage>
        <taxon>Bacteria</taxon>
        <taxon>Pseudomonadati</taxon>
        <taxon>Verrucomicrobiota</taxon>
        <taxon>Verrucomicrobiia</taxon>
        <taxon>Verrucomicrobiales</taxon>
        <taxon>Verrucomicrobiaceae</taxon>
        <taxon>Oceaniferula</taxon>
    </lineage>
</organism>
<dbReference type="InterPro" id="IPR051081">
    <property type="entry name" value="HTH_MetalResp_TranReg"/>
</dbReference>
<evidence type="ECO:0000313" key="6">
    <source>
        <dbReference type="Proteomes" id="UP000557872"/>
    </source>
</evidence>
<dbReference type="GO" id="GO:0003700">
    <property type="term" value="F:DNA-binding transcription factor activity"/>
    <property type="evidence" value="ECO:0007669"/>
    <property type="project" value="InterPro"/>
</dbReference>
<dbReference type="PANTHER" id="PTHR33154:SF15">
    <property type="entry name" value="REGULATORY PROTEIN ARSR"/>
    <property type="match status" value="1"/>
</dbReference>
<dbReference type="Gene3D" id="1.10.10.10">
    <property type="entry name" value="Winged helix-like DNA-binding domain superfamily/Winged helix DNA-binding domain"/>
    <property type="match status" value="1"/>
</dbReference>
<keyword evidence="1" id="KW-0805">Transcription regulation</keyword>
<dbReference type="EMBL" id="JACBAZ010000005">
    <property type="protein sequence ID" value="NWK56701.1"/>
    <property type="molecule type" value="Genomic_DNA"/>
</dbReference>
<dbReference type="SUPFAM" id="SSF46785">
    <property type="entry name" value="Winged helix' DNA-binding domain"/>
    <property type="match status" value="1"/>
</dbReference>
<proteinExistence type="predicted"/>
<accession>A0A851GLJ3</accession>
<dbReference type="PRINTS" id="PR00778">
    <property type="entry name" value="HTHARSR"/>
</dbReference>
<dbReference type="InterPro" id="IPR036388">
    <property type="entry name" value="WH-like_DNA-bd_sf"/>
</dbReference>
<evidence type="ECO:0000313" key="5">
    <source>
        <dbReference type="EMBL" id="NWK56701.1"/>
    </source>
</evidence>
<evidence type="ECO:0000256" key="1">
    <source>
        <dbReference type="ARBA" id="ARBA00023015"/>
    </source>
</evidence>
<feature type="domain" description="HTH arsR-type" evidence="4">
    <location>
        <begin position="8"/>
        <end position="101"/>
    </location>
</feature>
<evidence type="ECO:0000256" key="2">
    <source>
        <dbReference type="ARBA" id="ARBA00023125"/>
    </source>
</evidence>
<dbReference type="InterPro" id="IPR036390">
    <property type="entry name" value="WH_DNA-bd_sf"/>
</dbReference>
<dbReference type="Pfam" id="PF01022">
    <property type="entry name" value="HTH_5"/>
    <property type="match status" value="1"/>
</dbReference>
<dbReference type="InterPro" id="IPR001845">
    <property type="entry name" value="HTH_ArsR_DNA-bd_dom"/>
</dbReference>
<gene>
    <name evidence="5" type="ORF">HW115_13845</name>
</gene>
<keyword evidence="6" id="KW-1185">Reference proteome</keyword>
<evidence type="ECO:0000259" key="4">
    <source>
        <dbReference type="PROSITE" id="PS50987"/>
    </source>
</evidence>
<comment type="caution">
    <text evidence="5">The sequence shown here is derived from an EMBL/GenBank/DDBJ whole genome shotgun (WGS) entry which is preliminary data.</text>
</comment>
<dbReference type="GO" id="GO:0003677">
    <property type="term" value="F:DNA binding"/>
    <property type="evidence" value="ECO:0007669"/>
    <property type="project" value="UniProtKB-KW"/>
</dbReference>
<dbReference type="Proteomes" id="UP000557872">
    <property type="component" value="Unassembled WGS sequence"/>
</dbReference>
<dbReference type="SMART" id="SM00418">
    <property type="entry name" value="HTH_ARSR"/>
    <property type="match status" value="1"/>
</dbReference>
<sequence length="101" mass="11447">MAFAKTEQFDPEIIEMATFASALSHPARITLLKYLLDHPDCRCSELVDTLPLSQPSCSRHLAELRKAGLVEGSQMGNEVRYHLKSERIKRFCDAFHCTLNP</sequence>